<protein>
    <submittedName>
        <fullName evidence="3">Uncharacterized protein</fullName>
    </submittedName>
</protein>
<dbReference type="EMBL" id="JANIEX010001106">
    <property type="protein sequence ID" value="KAJ3560799.1"/>
    <property type="molecule type" value="Genomic_DNA"/>
</dbReference>
<comment type="caution">
    <text evidence="3">The sequence shown here is derived from an EMBL/GenBank/DDBJ whole genome shotgun (WGS) entry which is preliminary data.</text>
</comment>
<evidence type="ECO:0000313" key="4">
    <source>
        <dbReference type="Proteomes" id="UP001213000"/>
    </source>
</evidence>
<dbReference type="Proteomes" id="UP001213000">
    <property type="component" value="Unassembled WGS sequence"/>
</dbReference>
<name>A0AAD5VI27_9AGAR</name>
<feature type="region of interest" description="Disordered" evidence="1">
    <location>
        <begin position="151"/>
        <end position="206"/>
    </location>
</feature>
<sequence length="328" mass="32944">MMHALSLGRTTIVVSVLWSLLSPAYSSPISVPGIAPREAQPQSRQLLCAVLGLLNCPSQPGCCISPGNTCVQAVPDRSNCQGAATTGSSSTSNAAPTTSSPPTSIVVPPTVNPPNPTSAVTPITSQSPPTSVIPTISSTLVIPTISTAPLPVPPPSITSPSTVIPSVTPPTQAPSNPIPVPPTSLPPPPSVSIPTTPPNLPPTPAPSLPSIPSLSTSATVSLPAPTDLCSIPGAVPCLNVPSGCCAIGEICVTNGAGVSISILATPSHPEQYHSCYPASSTGDRKSAKLAGSPTFDSRPASSSCTYNPKQCASRASGQQSTLTCPYYP</sequence>
<evidence type="ECO:0000313" key="3">
    <source>
        <dbReference type="EMBL" id="KAJ3560799.1"/>
    </source>
</evidence>
<keyword evidence="2" id="KW-0732">Signal</keyword>
<gene>
    <name evidence="3" type="ORF">NP233_g10600</name>
</gene>
<feature type="region of interest" description="Disordered" evidence="1">
    <location>
        <begin position="275"/>
        <end position="303"/>
    </location>
</feature>
<feature type="compositionally biased region" description="Pro residues" evidence="1">
    <location>
        <begin position="167"/>
        <end position="206"/>
    </location>
</feature>
<evidence type="ECO:0000256" key="1">
    <source>
        <dbReference type="SAM" id="MobiDB-lite"/>
    </source>
</evidence>
<evidence type="ECO:0000256" key="2">
    <source>
        <dbReference type="SAM" id="SignalP"/>
    </source>
</evidence>
<organism evidence="3 4">
    <name type="scientific">Leucocoprinus birnbaumii</name>
    <dbReference type="NCBI Taxonomy" id="56174"/>
    <lineage>
        <taxon>Eukaryota</taxon>
        <taxon>Fungi</taxon>
        <taxon>Dikarya</taxon>
        <taxon>Basidiomycota</taxon>
        <taxon>Agaricomycotina</taxon>
        <taxon>Agaricomycetes</taxon>
        <taxon>Agaricomycetidae</taxon>
        <taxon>Agaricales</taxon>
        <taxon>Agaricineae</taxon>
        <taxon>Agaricaceae</taxon>
        <taxon>Leucocoprinus</taxon>
    </lineage>
</organism>
<feature type="compositionally biased region" description="Low complexity" evidence="1">
    <location>
        <begin position="117"/>
        <end position="131"/>
    </location>
</feature>
<feature type="compositionally biased region" description="Low complexity" evidence="1">
    <location>
        <begin position="83"/>
        <end position="109"/>
    </location>
</feature>
<feature type="signal peptide" evidence="2">
    <location>
        <begin position="1"/>
        <end position="26"/>
    </location>
</feature>
<reference evidence="3" key="1">
    <citation type="submission" date="2022-07" db="EMBL/GenBank/DDBJ databases">
        <title>Genome Sequence of Leucocoprinus birnbaumii.</title>
        <authorList>
            <person name="Buettner E."/>
        </authorList>
    </citation>
    <scope>NUCLEOTIDE SEQUENCE</scope>
    <source>
        <strain evidence="3">VT141</strain>
    </source>
</reference>
<feature type="chain" id="PRO_5042045714" evidence="2">
    <location>
        <begin position="27"/>
        <end position="328"/>
    </location>
</feature>
<dbReference type="AlphaFoldDB" id="A0AAD5VI27"/>
<accession>A0AAD5VI27</accession>
<proteinExistence type="predicted"/>
<feature type="region of interest" description="Disordered" evidence="1">
    <location>
        <begin position="79"/>
        <end position="131"/>
    </location>
</feature>
<keyword evidence="4" id="KW-1185">Reference proteome</keyword>